<reference evidence="2" key="1">
    <citation type="journal article" date="2024" name="Proc. Natl. Acad. Sci. U.S.A.">
        <title>Extraordinary preservation of gene collinearity over three hundred million years revealed in homosporous lycophytes.</title>
        <authorList>
            <person name="Li C."/>
            <person name="Wickell D."/>
            <person name="Kuo L.Y."/>
            <person name="Chen X."/>
            <person name="Nie B."/>
            <person name="Liao X."/>
            <person name="Peng D."/>
            <person name="Ji J."/>
            <person name="Jenkins J."/>
            <person name="Williams M."/>
            <person name="Shu S."/>
            <person name="Plott C."/>
            <person name="Barry K."/>
            <person name="Rajasekar S."/>
            <person name="Grimwood J."/>
            <person name="Han X."/>
            <person name="Sun S."/>
            <person name="Hou Z."/>
            <person name="He W."/>
            <person name="Dai G."/>
            <person name="Sun C."/>
            <person name="Schmutz J."/>
            <person name="Leebens-Mack J.H."/>
            <person name="Li F.W."/>
            <person name="Wang L."/>
        </authorList>
    </citation>
    <scope>NUCLEOTIDE SEQUENCE [LARGE SCALE GENOMIC DNA]</scope>
    <source>
        <strain evidence="2">cv. PW_Plant_1</strain>
    </source>
</reference>
<organism evidence="1 2">
    <name type="scientific">Diphasiastrum complanatum</name>
    <name type="common">Issler's clubmoss</name>
    <name type="synonym">Lycopodium complanatum</name>
    <dbReference type="NCBI Taxonomy" id="34168"/>
    <lineage>
        <taxon>Eukaryota</taxon>
        <taxon>Viridiplantae</taxon>
        <taxon>Streptophyta</taxon>
        <taxon>Embryophyta</taxon>
        <taxon>Tracheophyta</taxon>
        <taxon>Lycopodiopsida</taxon>
        <taxon>Lycopodiales</taxon>
        <taxon>Lycopodiaceae</taxon>
        <taxon>Lycopodioideae</taxon>
        <taxon>Diphasiastrum</taxon>
    </lineage>
</organism>
<sequence>MGISLGCSASGERLVSAARDGDLQETQALLDYNPRLANYSTFGVRNSPLHFAAMKGHSEIVLLLLEHGVEIDNRNYCGQTALMQSCRYGHWEVVQTLILFKANVHKTDYLNNRTALHFAAVNGHARCIRLLAADYVPSVPYFWDMNLWPADDNEDTSLSPKVDRSSLSKLINKAADRGLTALHMAALNGHTDCVQLLLDLAADASAVTYQYDTTIDMIGAGSSPLHYAACGGSIACCKVLLSRGASCNARNCNGWTALQVARVWGRHWLEALLLPDSAIVISPFPPSRYLALPLMSILKIARECGWRSSDLQSLGTEPCVVCLERNCTVVAEGCGHELCTRCALYLCSTNNGLTVSDPPGSIACPLCRHGIVSFSKLATTGPLKNLVRPNLTFGLCVACTVDETESCIPSTYLHNKTDCKNSRVSPLSTGSFRTVTCPSFSGMNVPCGKVRDNTKTEDVVSSTVPSDLEGTELCMNHLAWSSSQIPVSSSSSRSGCLNSARSKSPAQPQGPIRLKVHKRWWF</sequence>
<accession>A0ACC2CGA0</accession>
<evidence type="ECO:0000313" key="1">
    <source>
        <dbReference type="EMBL" id="KAJ7541012.1"/>
    </source>
</evidence>
<name>A0ACC2CGA0_DIPCM</name>
<gene>
    <name evidence="1" type="ORF">O6H91_10G041300</name>
</gene>
<evidence type="ECO:0000313" key="2">
    <source>
        <dbReference type="Proteomes" id="UP001162992"/>
    </source>
</evidence>
<comment type="caution">
    <text evidence="1">The sequence shown here is derived from an EMBL/GenBank/DDBJ whole genome shotgun (WGS) entry which is preliminary data.</text>
</comment>
<protein>
    <submittedName>
        <fullName evidence="1">Uncharacterized protein</fullName>
    </submittedName>
</protein>
<proteinExistence type="predicted"/>
<keyword evidence="2" id="KW-1185">Reference proteome</keyword>
<dbReference type="EMBL" id="CM055101">
    <property type="protein sequence ID" value="KAJ7541012.1"/>
    <property type="molecule type" value="Genomic_DNA"/>
</dbReference>
<dbReference type="Proteomes" id="UP001162992">
    <property type="component" value="Chromosome 10"/>
</dbReference>